<accession>A0A1D7V2H2</accession>
<dbReference type="Proteomes" id="UP000094197">
    <property type="component" value="Chromosome 1"/>
</dbReference>
<evidence type="ECO:0000313" key="1">
    <source>
        <dbReference type="EMBL" id="AOP36033.1"/>
    </source>
</evidence>
<dbReference type="AlphaFoldDB" id="A0A1D7V2H2"/>
<dbReference type="RefSeq" id="WP_069609246.1">
    <property type="nucleotide sequence ID" value="NZ_CP015217.1"/>
</dbReference>
<proteinExistence type="predicted"/>
<name>A0A1D7V2H2_9LEPT</name>
<reference evidence="1 2" key="1">
    <citation type="submission" date="2016-04" db="EMBL/GenBank/DDBJ databases">
        <title>Complete genome seqeunce of Leptospira alstonii serovar Room22.</title>
        <authorList>
            <person name="Nally J.E."/>
            <person name="Bayles D.O."/>
            <person name="Hurley D."/>
            <person name="Fanning S."/>
            <person name="McMahon B.J."/>
            <person name="Arent Z."/>
        </authorList>
    </citation>
    <scope>NUCLEOTIDE SEQUENCE [LARGE SCALE GENOMIC DNA]</scope>
    <source>
        <strain evidence="1 2">GWTS #1</strain>
    </source>
</reference>
<organism evidence="1 2">
    <name type="scientific">Leptospira tipperaryensis</name>
    <dbReference type="NCBI Taxonomy" id="2564040"/>
    <lineage>
        <taxon>Bacteria</taxon>
        <taxon>Pseudomonadati</taxon>
        <taxon>Spirochaetota</taxon>
        <taxon>Spirochaetia</taxon>
        <taxon>Leptospirales</taxon>
        <taxon>Leptospiraceae</taxon>
        <taxon>Leptospira</taxon>
    </lineage>
</organism>
<protein>
    <submittedName>
        <fullName evidence="1">Uncharacterized protein</fullName>
    </submittedName>
</protein>
<sequence>MSKSISLEDFLKEFLAAPQKGRNAEEDQKLNELFLEFSSLLFLEGEDEEETKEEVLLKDIGSFELDEFVNFYLSDMHPEDAGIVKRGIDFLKRMHKFLKKSPHVNKEQLADWDEFFQEL</sequence>
<gene>
    <name evidence="1" type="ORF">A0128_11015</name>
</gene>
<dbReference type="EMBL" id="CP015217">
    <property type="protein sequence ID" value="AOP36033.1"/>
    <property type="molecule type" value="Genomic_DNA"/>
</dbReference>
<keyword evidence="2" id="KW-1185">Reference proteome</keyword>
<dbReference type="KEGG" id="laj:A0128_11015"/>
<dbReference type="OrthoDB" id="341392at2"/>
<evidence type="ECO:0000313" key="2">
    <source>
        <dbReference type="Proteomes" id="UP000094197"/>
    </source>
</evidence>